<keyword evidence="1" id="KW-0812">Transmembrane</keyword>
<protein>
    <submittedName>
        <fullName evidence="2">Uncharacterized protein</fullName>
    </submittedName>
</protein>
<reference evidence="2 3" key="1">
    <citation type="submission" date="2013-02" db="EMBL/GenBank/DDBJ databases">
        <title>The Genome Annotation of Plasmodium falciparum FCH/4.</title>
        <authorList>
            <consortium name="The Broad Institute Genome Sequencing Platform"/>
            <consortium name="The Broad Institute Genome Sequencing Center for Infectious Disease"/>
            <person name="Neafsey D."/>
            <person name="Hoffman S."/>
            <person name="Volkman S."/>
            <person name="Rosenthal P."/>
            <person name="Walker B."/>
            <person name="Young S.K."/>
            <person name="Zeng Q."/>
            <person name="Gargeya S."/>
            <person name="Fitzgerald M."/>
            <person name="Haas B."/>
            <person name="Abouelleil A."/>
            <person name="Allen A.W."/>
            <person name="Alvarado L."/>
            <person name="Arachchi H.M."/>
            <person name="Berlin A.M."/>
            <person name="Chapman S.B."/>
            <person name="Gainer-Dewar J."/>
            <person name="Goldberg J."/>
            <person name="Griggs A."/>
            <person name="Gujja S."/>
            <person name="Hansen M."/>
            <person name="Howarth C."/>
            <person name="Imamovic A."/>
            <person name="Ireland A."/>
            <person name="Larimer J."/>
            <person name="McCowan C."/>
            <person name="Murphy C."/>
            <person name="Pearson M."/>
            <person name="Poon T.W."/>
            <person name="Priest M."/>
            <person name="Roberts A."/>
            <person name="Saif S."/>
            <person name="Shea T."/>
            <person name="Sisk P."/>
            <person name="Sykes S."/>
            <person name="Wortman J."/>
            <person name="Nusbaum C."/>
            <person name="Birren B."/>
        </authorList>
    </citation>
    <scope>NUCLEOTIDE SEQUENCE [LARGE SCALE GENOMIC DNA]</scope>
    <source>
        <strain evidence="2 3">FCH/4</strain>
    </source>
</reference>
<feature type="transmembrane region" description="Helical" evidence="1">
    <location>
        <begin position="12"/>
        <end position="30"/>
    </location>
</feature>
<keyword evidence="1" id="KW-1133">Transmembrane helix</keyword>
<proteinExistence type="predicted"/>
<evidence type="ECO:0000256" key="1">
    <source>
        <dbReference type="SAM" id="Phobius"/>
    </source>
</evidence>
<dbReference type="EMBL" id="KI927948">
    <property type="protein sequence ID" value="ETW29828.1"/>
    <property type="molecule type" value="Genomic_DNA"/>
</dbReference>
<evidence type="ECO:0000313" key="2">
    <source>
        <dbReference type="EMBL" id="ETW29828.1"/>
    </source>
</evidence>
<organism evidence="2 3">
    <name type="scientific">Plasmodium falciparum FCH/4</name>
    <dbReference type="NCBI Taxonomy" id="1036724"/>
    <lineage>
        <taxon>Eukaryota</taxon>
        <taxon>Sar</taxon>
        <taxon>Alveolata</taxon>
        <taxon>Apicomplexa</taxon>
        <taxon>Aconoidasida</taxon>
        <taxon>Haemosporida</taxon>
        <taxon>Plasmodiidae</taxon>
        <taxon>Plasmodium</taxon>
        <taxon>Plasmodium (Laverania)</taxon>
    </lineage>
</organism>
<gene>
    <name evidence="2" type="ORF">PFFCH_02726</name>
</gene>
<evidence type="ECO:0000313" key="3">
    <source>
        <dbReference type="Proteomes" id="UP000030656"/>
    </source>
</evidence>
<dbReference type="Proteomes" id="UP000030656">
    <property type="component" value="Unassembled WGS sequence"/>
</dbReference>
<dbReference type="AlphaFoldDB" id="A0A024VNG2"/>
<keyword evidence="1" id="KW-0472">Membrane</keyword>
<name>A0A024VNG2_PLAFA</name>
<sequence length="159" mass="18591">MLCAVSKYGDNVLILFFYFSTHIYFFTYYASMKHKLVFITSCEKKYLHGFLNEVDILEEIYDKYTSNTKNFLKKNNGCGGGNYLKIRPPFVNETNASTRSKSIDTNIVETKNVQHSYLTSDFKKNLSRGDNIFEKTHDEINLENIDPNKWIQKIFGDIH</sequence>
<accession>A0A024VNG2</accession>
<reference evidence="2 3" key="2">
    <citation type="submission" date="2013-02" db="EMBL/GenBank/DDBJ databases">
        <title>The Genome Sequence of Plasmodium falciparum FCH/4.</title>
        <authorList>
            <consortium name="The Broad Institute Genome Sequencing Platform"/>
            <consortium name="The Broad Institute Genome Sequencing Center for Infectious Disease"/>
            <person name="Neafsey D."/>
            <person name="Cheeseman I."/>
            <person name="Volkman S."/>
            <person name="Adams J."/>
            <person name="Walker B."/>
            <person name="Young S.K."/>
            <person name="Zeng Q."/>
            <person name="Gargeya S."/>
            <person name="Fitzgerald M."/>
            <person name="Haas B."/>
            <person name="Abouelleil A."/>
            <person name="Alvarado L."/>
            <person name="Arachchi H.M."/>
            <person name="Berlin A.M."/>
            <person name="Chapman S.B."/>
            <person name="Dewar J."/>
            <person name="Goldberg J."/>
            <person name="Griggs A."/>
            <person name="Gujja S."/>
            <person name="Hansen M."/>
            <person name="Howarth C."/>
            <person name="Imamovic A."/>
            <person name="Larimer J."/>
            <person name="McCowan C."/>
            <person name="Murphy C."/>
            <person name="Neiman D."/>
            <person name="Pearson M."/>
            <person name="Priest M."/>
            <person name="Roberts A."/>
            <person name="Saif S."/>
            <person name="Shea T."/>
            <person name="Sisk P."/>
            <person name="Sykes S."/>
            <person name="Wortman J."/>
            <person name="Nusbaum C."/>
            <person name="Birren B."/>
        </authorList>
    </citation>
    <scope>NUCLEOTIDE SEQUENCE [LARGE SCALE GENOMIC DNA]</scope>
    <source>
        <strain evidence="2 3">FCH/4</strain>
    </source>
</reference>